<organism evidence="2">
    <name type="scientific">marine metagenome</name>
    <dbReference type="NCBI Taxonomy" id="408172"/>
    <lineage>
        <taxon>unclassified sequences</taxon>
        <taxon>metagenomes</taxon>
        <taxon>ecological metagenomes</taxon>
    </lineage>
</organism>
<sequence>MAFAKPLSSGNPIGVGIRENIRGQGQQDPINRAARHLKEQKSEIVRHNRVAQVRVLPKANDTMKNLETNARGELSGGMLLVNKLA</sequence>
<accession>A0A382CKU8</accession>
<reference evidence="2" key="1">
    <citation type="submission" date="2018-05" db="EMBL/GenBank/DDBJ databases">
        <authorList>
            <person name="Lanie J.A."/>
            <person name="Ng W.-L."/>
            <person name="Kazmierczak K.M."/>
            <person name="Andrzejewski T.M."/>
            <person name="Davidsen T.M."/>
            <person name="Wayne K.J."/>
            <person name="Tettelin H."/>
            <person name="Glass J.I."/>
            <person name="Rusch D."/>
            <person name="Podicherti R."/>
            <person name="Tsui H.-C.T."/>
            <person name="Winkler M.E."/>
        </authorList>
    </citation>
    <scope>NUCLEOTIDE SEQUENCE</scope>
</reference>
<evidence type="ECO:0000313" key="2">
    <source>
        <dbReference type="EMBL" id="SVB26241.1"/>
    </source>
</evidence>
<dbReference type="AlphaFoldDB" id="A0A382CKU8"/>
<evidence type="ECO:0000256" key="1">
    <source>
        <dbReference type="SAM" id="MobiDB-lite"/>
    </source>
</evidence>
<feature type="region of interest" description="Disordered" evidence="1">
    <location>
        <begin position="1"/>
        <end position="27"/>
    </location>
</feature>
<protein>
    <submittedName>
        <fullName evidence="2">Uncharacterized protein</fullName>
    </submittedName>
</protein>
<gene>
    <name evidence="2" type="ORF">METZ01_LOCUS179095</name>
</gene>
<dbReference type="EMBL" id="UINC01034813">
    <property type="protein sequence ID" value="SVB26241.1"/>
    <property type="molecule type" value="Genomic_DNA"/>
</dbReference>
<name>A0A382CKU8_9ZZZZ</name>
<proteinExistence type="predicted"/>